<evidence type="ECO:0000313" key="4">
    <source>
        <dbReference type="Proteomes" id="UP000474676"/>
    </source>
</evidence>
<name>A0A6L5Y640_9FIRM</name>
<organism evidence="3 4">
    <name type="scientific">Hornefia butyriciproducens</name>
    <dbReference type="NCBI Taxonomy" id="2652293"/>
    <lineage>
        <taxon>Bacteria</taxon>
        <taxon>Bacillati</taxon>
        <taxon>Bacillota</taxon>
        <taxon>Clostridia</taxon>
        <taxon>Peptostreptococcales</taxon>
        <taxon>Anaerovoracaceae</taxon>
        <taxon>Hornefia</taxon>
    </lineage>
</organism>
<dbReference type="HAMAP" id="MF_01103">
    <property type="entry name" value="UPF0291"/>
    <property type="match status" value="1"/>
</dbReference>
<dbReference type="RefSeq" id="WP_154574510.1">
    <property type="nucleotide sequence ID" value="NZ_JAQXGS010000090.1"/>
</dbReference>
<dbReference type="GO" id="GO:0005737">
    <property type="term" value="C:cytoplasm"/>
    <property type="evidence" value="ECO:0007669"/>
    <property type="project" value="UniProtKB-SubCell"/>
</dbReference>
<gene>
    <name evidence="3" type="ORF">FYJ64_07150</name>
</gene>
<dbReference type="GeneID" id="303115098"/>
<comment type="caution">
    <text evidence="3">The sequence shown here is derived from an EMBL/GenBank/DDBJ whole genome shotgun (WGS) entry which is preliminary data.</text>
</comment>
<comment type="similarity">
    <text evidence="2">Belongs to the UPF0291 family.</text>
</comment>
<dbReference type="Proteomes" id="UP000474676">
    <property type="component" value="Unassembled WGS sequence"/>
</dbReference>
<dbReference type="Gene3D" id="1.10.287.540">
    <property type="entry name" value="Helix hairpin bin"/>
    <property type="match status" value="1"/>
</dbReference>
<dbReference type="AlphaFoldDB" id="A0A6L5Y640"/>
<dbReference type="InterPro" id="IPR009242">
    <property type="entry name" value="DUF896"/>
</dbReference>
<reference evidence="3 4" key="1">
    <citation type="submission" date="2019-08" db="EMBL/GenBank/DDBJ databases">
        <title>In-depth cultivation of the pig gut microbiome towards novel bacterial diversity and tailored functional studies.</title>
        <authorList>
            <person name="Wylensek D."/>
            <person name="Hitch T.C.A."/>
            <person name="Clavel T."/>
        </authorList>
    </citation>
    <scope>NUCLEOTIDE SEQUENCE [LARGE SCALE GENOMIC DNA]</scope>
    <source>
        <strain evidence="3 4">WCA-MUC-591-APC-3H</strain>
    </source>
</reference>
<proteinExistence type="inferred from homology"/>
<dbReference type="SUPFAM" id="SSF158221">
    <property type="entry name" value="YnzC-like"/>
    <property type="match status" value="1"/>
</dbReference>
<dbReference type="PANTHER" id="PTHR37300">
    <property type="entry name" value="UPF0291 PROTEIN CBO2609/CLC_2481"/>
    <property type="match status" value="1"/>
</dbReference>
<protein>
    <recommendedName>
        <fullName evidence="2">UPF0291 protein FYJ64_07150</fullName>
    </recommendedName>
</protein>
<keyword evidence="4" id="KW-1185">Reference proteome</keyword>
<comment type="subcellular location">
    <subcellularLocation>
        <location evidence="2">Cytoplasm</location>
    </subcellularLocation>
</comment>
<keyword evidence="1 2" id="KW-0963">Cytoplasm</keyword>
<accession>A0A6L5Y640</accession>
<evidence type="ECO:0000256" key="1">
    <source>
        <dbReference type="ARBA" id="ARBA00022490"/>
    </source>
</evidence>
<dbReference type="PANTHER" id="PTHR37300:SF1">
    <property type="entry name" value="UPF0291 PROTEIN YNZC"/>
    <property type="match status" value="1"/>
</dbReference>
<dbReference type="Pfam" id="PF05979">
    <property type="entry name" value="DUF896"/>
    <property type="match status" value="1"/>
</dbReference>
<evidence type="ECO:0000313" key="3">
    <source>
        <dbReference type="EMBL" id="MST52086.1"/>
    </source>
</evidence>
<evidence type="ECO:0000256" key="2">
    <source>
        <dbReference type="HAMAP-Rule" id="MF_01103"/>
    </source>
</evidence>
<sequence length="61" mass="7233">MITKEKIDRINELAHKAKSEGLTEEEKLEQGLLREEYIDSFRANLKAQLDRIEWTDDKKKS</sequence>
<dbReference type="EMBL" id="VUMZ01000006">
    <property type="protein sequence ID" value="MST52086.1"/>
    <property type="molecule type" value="Genomic_DNA"/>
</dbReference>